<dbReference type="GO" id="GO:0005524">
    <property type="term" value="F:ATP binding"/>
    <property type="evidence" value="ECO:0007669"/>
    <property type="project" value="UniProtKB-UniRule"/>
</dbReference>
<evidence type="ECO:0000313" key="9">
    <source>
        <dbReference type="EMBL" id="JAP92036.1"/>
    </source>
</evidence>
<dbReference type="Pfam" id="PF00069">
    <property type="entry name" value="Pkinase"/>
    <property type="match status" value="1"/>
</dbReference>
<dbReference type="InterPro" id="IPR008271">
    <property type="entry name" value="Ser/Thr_kinase_AS"/>
</dbReference>
<protein>
    <submittedName>
        <fullName evidence="9">Kinase, CAMK CAMKL</fullName>
    </submittedName>
</protein>
<dbReference type="PANTHER" id="PTHR24346:SF82">
    <property type="entry name" value="KP78A-RELATED"/>
    <property type="match status" value="1"/>
</dbReference>
<dbReference type="CDD" id="cd14003">
    <property type="entry name" value="STKc_AMPK-like"/>
    <property type="match status" value="1"/>
</dbReference>
<dbReference type="PROSITE" id="PS50011">
    <property type="entry name" value="PROTEIN_KINASE_DOM"/>
    <property type="match status" value="1"/>
</dbReference>
<evidence type="ECO:0000256" key="3">
    <source>
        <dbReference type="ARBA" id="ARBA00022741"/>
    </source>
</evidence>
<dbReference type="GO" id="GO:0004674">
    <property type="term" value="F:protein serine/threonine kinase activity"/>
    <property type="evidence" value="ECO:0007669"/>
    <property type="project" value="UniProtKB-KW"/>
</dbReference>
<feature type="binding site" evidence="6">
    <location>
        <position position="41"/>
    </location>
    <ligand>
        <name>ATP</name>
        <dbReference type="ChEBI" id="CHEBI:30616"/>
    </ligand>
</feature>
<evidence type="ECO:0000256" key="5">
    <source>
        <dbReference type="ARBA" id="ARBA00022840"/>
    </source>
</evidence>
<dbReference type="FunFam" id="1.10.510.10:FF:000571">
    <property type="entry name" value="Maternal embryonic leucine zipper kinase"/>
    <property type="match status" value="1"/>
</dbReference>
<evidence type="ECO:0000259" key="8">
    <source>
        <dbReference type="PROSITE" id="PS50011"/>
    </source>
</evidence>
<dbReference type="PANTHER" id="PTHR24346">
    <property type="entry name" value="MAP/MICROTUBULE AFFINITY-REGULATING KINASE"/>
    <property type="match status" value="1"/>
</dbReference>
<keyword evidence="5 6" id="KW-0067">ATP-binding</keyword>
<keyword evidence="4 9" id="KW-0418">Kinase</keyword>
<dbReference type="EMBL" id="GDID01004570">
    <property type="protein sequence ID" value="JAP92036.1"/>
    <property type="molecule type" value="Transcribed_RNA"/>
</dbReference>
<organism evidence="9">
    <name type="scientific">Trepomonas sp. PC1</name>
    <dbReference type="NCBI Taxonomy" id="1076344"/>
    <lineage>
        <taxon>Eukaryota</taxon>
        <taxon>Metamonada</taxon>
        <taxon>Diplomonadida</taxon>
        <taxon>Hexamitidae</taxon>
        <taxon>Hexamitinae</taxon>
        <taxon>Trepomonas</taxon>
    </lineage>
</organism>
<dbReference type="SUPFAM" id="SSF56112">
    <property type="entry name" value="Protein kinase-like (PK-like)"/>
    <property type="match status" value="1"/>
</dbReference>
<dbReference type="GO" id="GO:0005737">
    <property type="term" value="C:cytoplasm"/>
    <property type="evidence" value="ECO:0007669"/>
    <property type="project" value="TreeGrafter"/>
</dbReference>
<evidence type="ECO:0000256" key="1">
    <source>
        <dbReference type="ARBA" id="ARBA00022527"/>
    </source>
</evidence>
<reference evidence="9" key="1">
    <citation type="submission" date="2015-07" db="EMBL/GenBank/DDBJ databases">
        <title>Adaptation to a free-living lifestyle via gene acquisitions in the diplomonad Trepomonas sp. PC1.</title>
        <authorList>
            <person name="Xu F."/>
            <person name="Jerlstrom-Hultqvist J."/>
            <person name="Kolisko M."/>
            <person name="Simpson A.G.B."/>
            <person name="Roger A.J."/>
            <person name="Svard S.G."/>
            <person name="Andersson J.O."/>
        </authorList>
    </citation>
    <scope>NUCLEOTIDE SEQUENCE</scope>
    <source>
        <strain evidence="9">PC1</strain>
    </source>
</reference>
<evidence type="ECO:0000256" key="2">
    <source>
        <dbReference type="ARBA" id="ARBA00022679"/>
    </source>
</evidence>
<gene>
    <name evidence="9" type="ORF">TPC1_16146</name>
</gene>
<keyword evidence="1 7" id="KW-0723">Serine/threonine-protein kinase</keyword>
<dbReference type="FunFam" id="3.30.200.20:FF:000042">
    <property type="entry name" value="Aurora kinase A"/>
    <property type="match status" value="1"/>
</dbReference>
<dbReference type="PROSITE" id="PS00108">
    <property type="entry name" value="PROTEIN_KINASE_ST"/>
    <property type="match status" value="1"/>
</dbReference>
<evidence type="ECO:0000256" key="4">
    <source>
        <dbReference type="ARBA" id="ARBA00022777"/>
    </source>
</evidence>
<dbReference type="AlphaFoldDB" id="A0A146K8Z8"/>
<proteinExistence type="inferred from homology"/>
<dbReference type="InterPro" id="IPR011009">
    <property type="entry name" value="Kinase-like_dom_sf"/>
</dbReference>
<evidence type="ECO:0000256" key="7">
    <source>
        <dbReference type="RuleBase" id="RU000304"/>
    </source>
</evidence>
<keyword evidence="3 6" id="KW-0547">Nucleotide-binding</keyword>
<dbReference type="Gene3D" id="1.10.510.10">
    <property type="entry name" value="Transferase(Phosphotransferase) domain 1"/>
    <property type="match status" value="1"/>
</dbReference>
<keyword evidence="2" id="KW-0808">Transferase</keyword>
<dbReference type="SMART" id="SM00220">
    <property type="entry name" value="S_TKc"/>
    <property type="match status" value="1"/>
</dbReference>
<evidence type="ECO:0000256" key="6">
    <source>
        <dbReference type="PROSITE-ProRule" id="PRU10141"/>
    </source>
</evidence>
<comment type="similarity">
    <text evidence="7">Belongs to the protein kinase superfamily.</text>
</comment>
<dbReference type="GO" id="GO:0035556">
    <property type="term" value="P:intracellular signal transduction"/>
    <property type="evidence" value="ECO:0007669"/>
    <property type="project" value="TreeGrafter"/>
</dbReference>
<dbReference type="InterPro" id="IPR017441">
    <property type="entry name" value="Protein_kinase_ATP_BS"/>
</dbReference>
<name>A0A146K8Z8_9EUKA</name>
<accession>A0A146K8Z8</accession>
<dbReference type="PROSITE" id="PS00107">
    <property type="entry name" value="PROTEIN_KINASE_ATP"/>
    <property type="match status" value="1"/>
</dbReference>
<dbReference type="InterPro" id="IPR000719">
    <property type="entry name" value="Prot_kinase_dom"/>
</dbReference>
<feature type="domain" description="Protein kinase" evidence="8">
    <location>
        <begin position="12"/>
        <end position="263"/>
    </location>
</feature>
<sequence length="362" mass="42178">MQEETYKFLGNYKIGKKLGSGAFGEVRHSIHIPSGQSVAVKILNKDNIKTDTDFERIKREISILKQLNNEFVVKLLEVIDSPNHIYIFTEFVSNGQLFDLVLKSKLSEQRARELFQQICIGVHYCHERKICHRDLKLENILLTKDNKIKIIDFGLSNTLSTDYKLKTQCGSPHYASPELLLGKRYDGPALDIWAMGVILFTLVAGYQPFNNSDQKQLYIQIVNGKYQMPDGFSVPLQNLIRKMLVVDPEKRITMKQLADDEWLQLQIKFCQEEAKIDFRVIYQIVKAFNYNCQQCISYVRLKKHNSVTASYQLLKERQGKIEWDFELQKKYCKKMNLKLKENGEVEENSEDSDINLDLFDKK</sequence>